<name>A0A819IGA1_9BILA</name>
<dbReference type="Proteomes" id="UP000663866">
    <property type="component" value="Unassembled WGS sequence"/>
</dbReference>
<dbReference type="SUPFAM" id="SSF56399">
    <property type="entry name" value="ADP-ribosylation"/>
    <property type="match status" value="1"/>
</dbReference>
<comment type="subcellular location">
    <subcellularLocation>
        <location evidence="1">Secreted</location>
    </subcellularLocation>
</comment>
<feature type="non-terminal residue" evidence="11">
    <location>
        <position position="246"/>
    </location>
</feature>
<proteinExistence type="inferred from homology"/>
<evidence type="ECO:0000256" key="5">
    <source>
        <dbReference type="ARBA" id="ARBA00022676"/>
    </source>
</evidence>
<dbReference type="PANTHER" id="PTHR10339:SF25">
    <property type="entry name" value="SECRETED EXOENZYME S"/>
    <property type="match status" value="1"/>
</dbReference>
<dbReference type="GO" id="GO:0003950">
    <property type="term" value="F:NAD+ poly-ADP-ribosyltransferase activity"/>
    <property type="evidence" value="ECO:0007669"/>
    <property type="project" value="TreeGrafter"/>
</dbReference>
<dbReference type="EMBL" id="CAJOBG010001308">
    <property type="protein sequence ID" value="CAF3916041.1"/>
    <property type="molecule type" value="Genomic_DNA"/>
</dbReference>
<dbReference type="AlphaFoldDB" id="A0A819IGA1"/>
<evidence type="ECO:0000256" key="7">
    <source>
        <dbReference type="ARBA" id="ARBA00022695"/>
    </source>
</evidence>
<dbReference type="GO" id="GO:0090729">
    <property type="term" value="F:toxin activity"/>
    <property type="evidence" value="ECO:0007669"/>
    <property type="project" value="UniProtKB-KW"/>
</dbReference>
<organism evidence="11 12">
    <name type="scientific">Rotaria magnacalcarata</name>
    <dbReference type="NCBI Taxonomy" id="392030"/>
    <lineage>
        <taxon>Eukaryota</taxon>
        <taxon>Metazoa</taxon>
        <taxon>Spiralia</taxon>
        <taxon>Gnathifera</taxon>
        <taxon>Rotifera</taxon>
        <taxon>Eurotatoria</taxon>
        <taxon>Bdelloidea</taxon>
        <taxon>Philodinida</taxon>
        <taxon>Philodinidae</taxon>
        <taxon>Rotaria</taxon>
    </lineage>
</organism>
<comment type="catalytic activity">
    <reaction evidence="9 10">
        <text>L-arginyl-[protein] + NAD(+) = N(omega)-(ADP-D-ribosyl)-L-arginyl-[protein] + nicotinamide + H(+)</text>
        <dbReference type="Rhea" id="RHEA:19149"/>
        <dbReference type="Rhea" id="RHEA-COMP:10532"/>
        <dbReference type="Rhea" id="RHEA-COMP:15087"/>
        <dbReference type="ChEBI" id="CHEBI:15378"/>
        <dbReference type="ChEBI" id="CHEBI:17154"/>
        <dbReference type="ChEBI" id="CHEBI:29965"/>
        <dbReference type="ChEBI" id="CHEBI:57540"/>
        <dbReference type="ChEBI" id="CHEBI:142554"/>
        <dbReference type="EC" id="2.4.2.31"/>
    </reaction>
</comment>
<dbReference type="Pfam" id="PF01129">
    <property type="entry name" value="ART"/>
    <property type="match status" value="1"/>
</dbReference>
<dbReference type="InterPro" id="IPR050999">
    <property type="entry name" value="ADP-ribosyltransferase_ARG"/>
</dbReference>
<dbReference type="GO" id="GO:0005576">
    <property type="term" value="C:extracellular region"/>
    <property type="evidence" value="ECO:0007669"/>
    <property type="project" value="UniProtKB-SubCell"/>
</dbReference>
<dbReference type="EC" id="2.4.2.31" evidence="10"/>
<evidence type="ECO:0000256" key="2">
    <source>
        <dbReference type="ARBA" id="ARBA00009558"/>
    </source>
</evidence>
<keyword evidence="10" id="KW-0521">NADP</keyword>
<comment type="caution">
    <text evidence="11">The sequence shown here is derived from an EMBL/GenBank/DDBJ whole genome shotgun (WGS) entry which is preliminary data.</text>
</comment>
<keyword evidence="4" id="KW-0800">Toxin</keyword>
<comment type="similarity">
    <text evidence="2 10">Belongs to the Arg-specific ADP-ribosyltransferase family.</text>
</comment>
<evidence type="ECO:0000256" key="6">
    <source>
        <dbReference type="ARBA" id="ARBA00022679"/>
    </source>
</evidence>
<accession>A0A819IGA1</accession>
<keyword evidence="5 10" id="KW-0328">Glycosyltransferase</keyword>
<gene>
    <name evidence="11" type="ORF">OVN521_LOCUS10309</name>
</gene>
<evidence type="ECO:0000256" key="4">
    <source>
        <dbReference type="ARBA" id="ARBA00022656"/>
    </source>
</evidence>
<dbReference type="GO" id="GO:0016779">
    <property type="term" value="F:nucleotidyltransferase activity"/>
    <property type="evidence" value="ECO:0007669"/>
    <property type="project" value="UniProtKB-KW"/>
</dbReference>
<keyword evidence="3" id="KW-0964">Secreted</keyword>
<sequence length="246" mass="28277">MATAFVGSKTNRFLDASEEPSQTLLPITGYEKERLVSLEEAVRPISTLLYDLDTKVYIAKRNSLTPADGLTSDQSAAIHLYTIEWEEPHDSLYTLLNRTLRTAERKTLKPWFSYLKLFLAALYKLPSIKGVIWRGIRGNVYEQYNTDQVWWGVSSCTEAMQVMERFVGRSGMRTLFTIECRSGKAIGMHSFYRNENEIVLMPGTYFHVVDKWSPNENLYMIHLREADPPYQLIAPPFTASESCLRN</sequence>
<keyword evidence="8" id="KW-0843">Virulence</keyword>
<dbReference type="InterPro" id="IPR000768">
    <property type="entry name" value="ART"/>
</dbReference>
<keyword evidence="10" id="KW-0520">NAD</keyword>
<dbReference type="PANTHER" id="PTHR10339">
    <property type="entry name" value="ADP-RIBOSYLTRANSFERASE"/>
    <property type="match status" value="1"/>
</dbReference>
<protein>
    <recommendedName>
        <fullName evidence="10">NAD(P)(+)--arginine ADP-ribosyltransferase</fullName>
        <ecNumber evidence="10">2.4.2.31</ecNumber>
    </recommendedName>
    <alternativeName>
        <fullName evidence="10">Mono(ADP-ribosyl)transferase</fullName>
    </alternativeName>
</protein>
<keyword evidence="6 10" id="KW-0808">Transferase</keyword>
<keyword evidence="7" id="KW-0548">Nucleotidyltransferase</keyword>
<evidence type="ECO:0000256" key="8">
    <source>
        <dbReference type="ARBA" id="ARBA00023026"/>
    </source>
</evidence>
<keyword evidence="12" id="KW-1185">Reference proteome</keyword>
<dbReference type="Gene3D" id="3.90.176.10">
    <property type="entry name" value="Toxin ADP-ribosyltransferase, Chain A, domain 1"/>
    <property type="match status" value="1"/>
</dbReference>
<evidence type="ECO:0000256" key="1">
    <source>
        <dbReference type="ARBA" id="ARBA00004613"/>
    </source>
</evidence>
<reference evidence="11" key="1">
    <citation type="submission" date="2021-02" db="EMBL/GenBank/DDBJ databases">
        <authorList>
            <person name="Nowell W R."/>
        </authorList>
    </citation>
    <scope>NUCLEOTIDE SEQUENCE</scope>
</reference>
<evidence type="ECO:0000313" key="12">
    <source>
        <dbReference type="Proteomes" id="UP000663866"/>
    </source>
</evidence>
<evidence type="ECO:0000256" key="10">
    <source>
        <dbReference type="RuleBase" id="RU361228"/>
    </source>
</evidence>
<evidence type="ECO:0000256" key="9">
    <source>
        <dbReference type="ARBA" id="ARBA00047597"/>
    </source>
</evidence>
<evidence type="ECO:0000256" key="3">
    <source>
        <dbReference type="ARBA" id="ARBA00022525"/>
    </source>
</evidence>
<evidence type="ECO:0000313" key="11">
    <source>
        <dbReference type="EMBL" id="CAF3916041.1"/>
    </source>
</evidence>
<dbReference type="GO" id="GO:0106274">
    <property type="term" value="F:NAD+-protein-arginine ADP-ribosyltransferase activity"/>
    <property type="evidence" value="ECO:0007669"/>
    <property type="project" value="UniProtKB-EC"/>
</dbReference>